<gene>
    <name evidence="2" type="ORF">C8J26_4053</name>
</gene>
<keyword evidence="3" id="KW-1185">Reference proteome</keyword>
<dbReference type="AlphaFoldDB" id="A0A2T5GFQ6"/>
<name>A0A2T5GFQ6_9SPHN</name>
<dbReference type="GO" id="GO:0008168">
    <property type="term" value="F:methyltransferase activity"/>
    <property type="evidence" value="ECO:0007669"/>
    <property type="project" value="UniProtKB-KW"/>
</dbReference>
<dbReference type="InterPro" id="IPR006342">
    <property type="entry name" value="FkbM_mtfrase"/>
</dbReference>
<organism evidence="2 3">
    <name type="scientific">Sphingomonas aurantiaca</name>
    <dbReference type="NCBI Taxonomy" id="185949"/>
    <lineage>
        <taxon>Bacteria</taxon>
        <taxon>Pseudomonadati</taxon>
        <taxon>Pseudomonadota</taxon>
        <taxon>Alphaproteobacteria</taxon>
        <taxon>Sphingomonadales</taxon>
        <taxon>Sphingomonadaceae</taxon>
        <taxon>Sphingomonas</taxon>
    </lineage>
</organism>
<evidence type="ECO:0000313" key="2">
    <source>
        <dbReference type="EMBL" id="PTQ58155.1"/>
    </source>
</evidence>
<sequence length="50" mass="5667">MIDTKGAELSILGAFDFQTYKPSIVTVEHNFVDAKRGAIFEVMTRNGYKR</sequence>
<comment type="caution">
    <text evidence="2">The sequence shown here is derived from an EMBL/GenBank/DDBJ whole genome shotgun (WGS) entry which is preliminary data.</text>
</comment>
<accession>A0A2T5GFQ6</accession>
<reference evidence="2 3" key="1">
    <citation type="submission" date="2018-04" db="EMBL/GenBank/DDBJ databases">
        <title>Genomic Encyclopedia of Type Strains, Phase III (KMG-III): the genomes of soil and plant-associated and newly described type strains.</title>
        <authorList>
            <person name="Whitman W."/>
        </authorList>
    </citation>
    <scope>NUCLEOTIDE SEQUENCE [LARGE SCALE GENOMIC DNA]</scope>
    <source>
        <strain evidence="2 3">MA101b</strain>
    </source>
</reference>
<evidence type="ECO:0000259" key="1">
    <source>
        <dbReference type="Pfam" id="PF05050"/>
    </source>
</evidence>
<protein>
    <submittedName>
        <fullName evidence="2">Methyltransferase FkbM-like protein</fullName>
    </submittedName>
</protein>
<dbReference type="Pfam" id="PF05050">
    <property type="entry name" value="Methyltransf_21"/>
    <property type="match status" value="1"/>
</dbReference>
<dbReference type="Proteomes" id="UP000244189">
    <property type="component" value="Unassembled WGS sequence"/>
</dbReference>
<keyword evidence="2" id="KW-0808">Transferase</keyword>
<dbReference type="EMBL" id="QAOG01000013">
    <property type="protein sequence ID" value="PTQ58155.1"/>
    <property type="molecule type" value="Genomic_DNA"/>
</dbReference>
<feature type="non-terminal residue" evidence="2">
    <location>
        <position position="50"/>
    </location>
</feature>
<feature type="domain" description="Methyltransferase FkbM" evidence="1">
    <location>
        <begin position="2"/>
        <end position="49"/>
    </location>
</feature>
<evidence type="ECO:0000313" key="3">
    <source>
        <dbReference type="Proteomes" id="UP000244189"/>
    </source>
</evidence>
<proteinExistence type="predicted"/>
<keyword evidence="2" id="KW-0489">Methyltransferase</keyword>
<dbReference type="GO" id="GO:0032259">
    <property type="term" value="P:methylation"/>
    <property type="evidence" value="ECO:0007669"/>
    <property type="project" value="UniProtKB-KW"/>
</dbReference>